<gene>
    <name evidence="2" type="ORF">EVAR_89289_1</name>
</gene>
<dbReference type="OrthoDB" id="8446474at2759"/>
<reference evidence="2 3" key="1">
    <citation type="journal article" date="2019" name="Commun. Biol.">
        <title>The bagworm genome reveals a unique fibroin gene that provides high tensile strength.</title>
        <authorList>
            <person name="Kono N."/>
            <person name="Nakamura H."/>
            <person name="Ohtoshi R."/>
            <person name="Tomita M."/>
            <person name="Numata K."/>
            <person name="Arakawa K."/>
        </authorList>
    </citation>
    <scope>NUCLEOTIDE SEQUENCE [LARGE SCALE GENOMIC DNA]</scope>
</reference>
<organism evidence="2 3">
    <name type="scientific">Eumeta variegata</name>
    <name type="common">Bagworm moth</name>
    <name type="synonym">Eumeta japonica</name>
    <dbReference type="NCBI Taxonomy" id="151549"/>
    <lineage>
        <taxon>Eukaryota</taxon>
        <taxon>Metazoa</taxon>
        <taxon>Ecdysozoa</taxon>
        <taxon>Arthropoda</taxon>
        <taxon>Hexapoda</taxon>
        <taxon>Insecta</taxon>
        <taxon>Pterygota</taxon>
        <taxon>Neoptera</taxon>
        <taxon>Endopterygota</taxon>
        <taxon>Lepidoptera</taxon>
        <taxon>Glossata</taxon>
        <taxon>Ditrysia</taxon>
        <taxon>Tineoidea</taxon>
        <taxon>Psychidae</taxon>
        <taxon>Oiketicinae</taxon>
        <taxon>Eumeta</taxon>
    </lineage>
</organism>
<protein>
    <recommendedName>
        <fullName evidence="4">Pre-C2HC domain-containing protein</fullName>
    </recommendedName>
</protein>
<feature type="region of interest" description="Disordered" evidence="1">
    <location>
        <begin position="276"/>
        <end position="365"/>
    </location>
</feature>
<evidence type="ECO:0000256" key="1">
    <source>
        <dbReference type="SAM" id="MobiDB-lite"/>
    </source>
</evidence>
<dbReference type="EMBL" id="BGZK01001434">
    <property type="protein sequence ID" value="GBP79850.1"/>
    <property type="molecule type" value="Genomic_DNA"/>
</dbReference>
<feature type="compositionally biased region" description="Low complexity" evidence="1">
    <location>
        <begin position="316"/>
        <end position="325"/>
    </location>
</feature>
<dbReference type="AlphaFoldDB" id="A0A4C1YX92"/>
<evidence type="ECO:0000313" key="2">
    <source>
        <dbReference type="EMBL" id="GBP79850.1"/>
    </source>
</evidence>
<keyword evidence="3" id="KW-1185">Reference proteome</keyword>
<name>A0A4C1YX92_EUMVA</name>
<accession>A0A4C1YX92</accession>
<comment type="caution">
    <text evidence="2">The sequence shown here is derived from an EMBL/GenBank/DDBJ whole genome shotgun (WGS) entry which is preliminary data.</text>
</comment>
<dbReference type="Proteomes" id="UP000299102">
    <property type="component" value="Unassembled WGS sequence"/>
</dbReference>
<evidence type="ECO:0000313" key="3">
    <source>
        <dbReference type="Proteomes" id="UP000299102"/>
    </source>
</evidence>
<proteinExistence type="predicted"/>
<evidence type="ECO:0008006" key="4">
    <source>
        <dbReference type="Google" id="ProtNLM"/>
    </source>
</evidence>
<sequence length="417" mass="46445">MTPIDWTSDEERAFEKYKISLQSAVVLAHPLTDAPVGLMTDVCNTTRPGNKFVALYGKKHSPRQRRRRARPPSSAFLMQLLAIFSFSHAASRQLPLNVETHGRQVSQYCITVGYPDRQNYNKAVRTADDGIKIHCPDVETFRSLNKYLVDFKIQFHTYALEEEHKLKAVIRGIPTDFPVDEIQADLCGQGFPVHSVHRLCRRDGSPLWLVLAVLPRTEEAKNIFNNLNTVCGLGYPSRGPAQERRFRAVPPLPVVWPRGRQLSCGPALREMFGPTLDQRVPAYSPNPNRPKSRPVAPPRDLNNFPDLAGNKPTPPAAASRPASNPWGKPKPTLPPRAAPGPSGEAVRREPPVSLPASATAGTSSFGDDIQTVMSILRAVKSSEISEFTRDFRACSNVEEKLMVLVRYHHLMVKLESI</sequence>